<name>A0A173V9E9_PARDI</name>
<proteinExistence type="predicted"/>
<feature type="chain" id="PRO_5008013633" description="DUF4493 domain-containing protein" evidence="1">
    <location>
        <begin position="20"/>
        <end position="320"/>
    </location>
</feature>
<dbReference type="RefSeq" id="WP_057319544.1">
    <property type="nucleotide sequence ID" value="NZ_CYXP01000006.1"/>
</dbReference>
<accession>A0A173V9E9</accession>
<gene>
    <name evidence="2" type="ORF">ERS852429_02657</name>
</gene>
<dbReference type="AlphaFoldDB" id="A0A173V9E9"/>
<dbReference type="Proteomes" id="UP000095591">
    <property type="component" value="Unassembled WGS sequence"/>
</dbReference>
<protein>
    <recommendedName>
        <fullName evidence="4">DUF4493 domain-containing protein</fullName>
    </recommendedName>
</protein>
<sequence length="320" mass="36127">MKRLLFLPLLVLCLSGCMMEELDKESPVQEAKEYLVPIKMAGEILEIEEGPLTKAGENNDLYGFQINSKKAGETSYSPYAYGLFDDISDVKVKLISGAEYEFVCTMVRDGKSKIWGINHAGQGTPFKMNLNNYNEFIYDTKDSYENDFKRGLTEVGMELYYVIPNTDRYYGTIDKIDPLSASSLSINMKRVVFGLKCIADGLTEGELKIRVMKYTSDDSPYLSIKTRGDQSVEEIYTFDSFYLDDNGDLSRAYTLEVTHIHVDNTQEIIVNEYMTFKRNKKTIVTIKIKKSNGDTGTKGVDVVLDDTPMTDGDKVVIDGK</sequence>
<reference evidence="2 3" key="1">
    <citation type="submission" date="2015-09" db="EMBL/GenBank/DDBJ databases">
        <authorList>
            <consortium name="Pathogen Informatics"/>
        </authorList>
    </citation>
    <scope>NUCLEOTIDE SEQUENCE [LARGE SCALE GENOMIC DNA]</scope>
    <source>
        <strain evidence="2 3">2789STDY5608872</strain>
    </source>
</reference>
<feature type="signal peptide" evidence="1">
    <location>
        <begin position="1"/>
        <end position="19"/>
    </location>
</feature>
<evidence type="ECO:0008006" key="4">
    <source>
        <dbReference type="Google" id="ProtNLM"/>
    </source>
</evidence>
<keyword evidence="1" id="KW-0732">Signal</keyword>
<organism evidence="2 3">
    <name type="scientific">Parabacteroides distasonis</name>
    <dbReference type="NCBI Taxonomy" id="823"/>
    <lineage>
        <taxon>Bacteria</taxon>
        <taxon>Pseudomonadati</taxon>
        <taxon>Bacteroidota</taxon>
        <taxon>Bacteroidia</taxon>
        <taxon>Bacteroidales</taxon>
        <taxon>Tannerellaceae</taxon>
        <taxon>Parabacteroides</taxon>
    </lineage>
</organism>
<evidence type="ECO:0000313" key="3">
    <source>
        <dbReference type="Proteomes" id="UP000095591"/>
    </source>
</evidence>
<evidence type="ECO:0000256" key="1">
    <source>
        <dbReference type="SAM" id="SignalP"/>
    </source>
</evidence>
<evidence type="ECO:0000313" key="2">
    <source>
        <dbReference type="EMBL" id="CUN22498.1"/>
    </source>
</evidence>
<dbReference type="EMBL" id="CYXP01000006">
    <property type="protein sequence ID" value="CUN22498.1"/>
    <property type="molecule type" value="Genomic_DNA"/>
</dbReference>